<dbReference type="SUPFAM" id="SSF53756">
    <property type="entry name" value="UDP-Glycosyltransferase/glycogen phosphorylase"/>
    <property type="match status" value="1"/>
</dbReference>
<dbReference type="PANTHER" id="PTHR12526:SF630">
    <property type="entry name" value="GLYCOSYLTRANSFERASE"/>
    <property type="match status" value="1"/>
</dbReference>
<gene>
    <name evidence="2" type="ORF">FCL54_18310</name>
</gene>
<evidence type="ECO:0000313" key="2">
    <source>
        <dbReference type="EMBL" id="TLS35770.1"/>
    </source>
</evidence>
<dbReference type="CDD" id="cd03811">
    <property type="entry name" value="GT4_GT28_WabH-like"/>
    <property type="match status" value="1"/>
</dbReference>
<name>A0A5R9F041_9BACL</name>
<protein>
    <submittedName>
        <fullName evidence="2">Glycosyltransferase</fullName>
    </submittedName>
</protein>
<dbReference type="Proteomes" id="UP000308230">
    <property type="component" value="Unassembled WGS sequence"/>
</dbReference>
<evidence type="ECO:0000259" key="1">
    <source>
        <dbReference type="Pfam" id="PF00534"/>
    </source>
</evidence>
<organism evidence="2 3">
    <name type="scientific">Exobacillus caeni</name>
    <dbReference type="NCBI Taxonomy" id="2574798"/>
    <lineage>
        <taxon>Bacteria</taxon>
        <taxon>Bacillati</taxon>
        <taxon>Bacillota</taxon>
        <taxon>Bacilli</taxon>
        <taxon>Bacillales</taxon>
        <taxon>Guptibacillaceae</taxon>
        <taxon>Exobacillus</taxon>
    </lineage>
</organism>
<comment type="caution">
    <text evidence="2">The sequence shown here is derived from an EMBL/GenBank/DDBJ whole genome shotgun (WGS) entry which is preliminary data.</text>
</comment>
<proteinExistence type="predicted"/>
<dbReference type="OrthoDB" id="9813638at2"/>
<feature type="domain" description="Glycosyl transferase family 1" evidence="1">
    <location>
        <begin position="217"/>
        <end position="377"/>
    </location>
</feature>
<dbReference type="AlphaFoldDB" id="A0A5R9F041"/>
<keyword evidence="3" id="KW-1185">Reference proteome</keyword>
<accession>A0A5R9F041</accession>
<dbReference type="InterPro" id="IPR001296">
    <property type="entry name" value="Glyco_trans_1"/>
</dbReference>
<dbReference type="GO" id="GO:0016757">
    <property type="term" value="F:glycosyltransferase activity"/>
    <property type="evidence" value="ECO:0007669"/>
    <property type="project" value="InterPro"/>
</dbReference>
<evidence type="ECO:0000313" key="3">
    <source>
        <dbReference type="Proteomes" id="UP000308230"/>
    </source>
</evidence>
<dbReference type="PANTHER" id="PTHR12526">
    <property type="entry name" value="GLYCOSYLTRANSFERASE"/>
    <property type="match status" value="1"/>
</dbReference>
<keyword evidence="2" id="KW-0808">Transferase</keyword>
<dbReference type="Pfam" id="PF00534">
    <property type="entry name" value="Glycos_transf_1"/>
    <property type="match status" value="1"/>
</dbReference>
<dbReference type="RefSeq" id="WP_138128390.1">
    <property type="nucleotide sequence ID" value="NZ_SWLG01000016.1"/>
</dbReference>
<dbReference type="Gene3D" id="3.40.50.2000">
    <property type="entry name" value="Glycogen Phosphorylase B"/>
    <property type="match status" value="2"/>
</dbReference>
<dbReference type="EMBL" id="SWLG01000016">
    <property type="protein sequence ID" value="TLS35770.1"/>
    <property type="molecule type" value="Genomic_DNA"/>
</dbReference>
<reference evidence="2 3" key="1">
    <citation type="submission" date="2019-04" db="EMBL/GenBank/DDBJ databases">
        <title>Bacillus caeni sp. nov., a bacterium isolated from mangrove sediment.</title>
        <authorList>
            <person name="Huang H."/>
            <person name="Mo K."/>
            <person name="Hu Y."/>
        </authorList>
    </citation>
    <scope>NUCLEOTIDE SEQUENCE [LARGE SCALE GENOMIC DNA]</scope>
    <source>
        <strain evidence="2 3">HB172195</strain>
    </source>
</reference>
<sequence>MKKNLLFVMPGLSAGGGEKSLVSLLAQIDFKKYNVDLFLFNHEGIFMEYLPKEVNLLSLPESYELFSAPLLQSVNKLLLNGKPLLAINRLRYFLANRIKENISEREQISWKYLSSSLENINKKYDMAIGFLEKSSTYFCVDHVNATKKIGWVHIDYDNLGMNPEFDLIYFEKLNNIITVSEECASILKKRFPTQKEKVEVIYNIVSPIMINKMAQEKDEDLYNRKKDETVILSIGRLHYQKGYELAIEACKILINKGYNIKWNVIGEGEERNKLSKLIKENKLDDHFRLLGLNPNPYPYIQQADIYAQTSRFEGKSIAIDEAKILNKPIVVTNFSTAKDQIEDGKNGLIVNMDPNGIAEGIERLINNVTLKQNLIQNLSSLKLGTEDEIKKLYKICD</sequence>